<dbReference type="EMBL" id="AZFY01000034">
    <property type="protein sequence ID" value="KRM10026.1"/>
    <property type="molecule type" value="Genomic_DNA"/>
</dbReference>
<reference evidence="2 4" key="2">
    <citation type="journal article" date="2015" name="Genome Announc.">
        <title>Expanding the biotechnology potential of lactobacilli through comparative genomics of 213 strains and associated genera.</title>
        <authorList>
            <person name="Sun Z."/>
            <person name="Harris H.M."/>
            <person name="McCann A."/>
            <person name="Guo C."/>
            <person name="Argimon S."/>
            <person name="Zhang W."/>
            <person name="Yang X."/>
            <person name="Jeffery I.B."/>
            <person name="Cooney J.C."/>
            <person name="Kagawa T.F."/>
            <person name="Liu W."/>
            <person name="Song Y."/>
            <person name="Salvetti E."/>
            <person name="Wrobel A."/>
            <person name="Rasinkangas P."/>
            <person name="Parkhill J."/>
            <person name="Rea M.C."/>
            <person name="O'Sullivan O."/>
            <person name="Ritari J."/>
            <person name="Douillard F.P."/>
            <person name="Paul Ross R."/>
            <person name="Yang R."/>
            <person name="Briner A.E."/>
            <person name="Felis G.E."/>
            <person name="de Vos W.M."/>
            <person name="Barrangou R."/>
            <person name="Klaenhammer T.R."/>
            <person name="Caufield P.W."/>
            <person name="Cui Y."/>
            <person name="Zhang H."/>
            <person name="O'Toole P.W."/>
        </authorList>
    </citation>
    <scope>NUCLEOTIDE SEQUENCE [LARGE SCALE GENOMIC DNA]</scope>
    <source>
        <strain evidence="2 4">DSM 18382</strain>
    </source>
</reference>
<dbReference type="STRING" id="1423743.FD41_GL002208"/>
<keyword evidence="4" id="KW-1185">Reference proteome</keyword>
<evidence type="ECO:0000313" key="4">
    <source>
        <dbReference type="Proteomes" id="UP000051966"/>
    </source>
</evidence>
<evidence type="ECO:0000313" key="3">
    <source>
        <dbReference type="Proteomes" id="UP000019488"/>
    </source>
</evidence>
<dbReference type="Proteomes" id="UP000019488">
    <property type="component" value="Unassembled WGS sequence"/>
</dbReference>
<gene>
    <name evidence="2" type="ORF">FD41_GL002208</name>
    <name evidence="1" type="ORF">JCM14108_51</name>
</gene>
<comment type="caution">
    <text evidence="1">The sequence shown here is derived from an EMBL/GenBank/DDBJ whole genome shotgun (WGS) entry which is preliminary data.</text>
</comment>
<sequence length="125" mass="14648">MINLFVCVLAIWTIITMTNFMVRTFSSQTTDFYAAINLLESDHFDFKVLRLRNDDVLLYSLATKKRYHMQKYQDMLRFTGDNLGHVPTLTNVREVHWQRSGRGLITSVVFKNGEKHQAYSRLAVK</sequence>
<dbReference type="Proteomes" id="UP000051966">
    <property type="component" value="Unassembled WGS sequence"/>
</dbReference>
<dbReference type="eggNOG" id="ENOG5030AD6">
    <property type="taxonomic scope" value="Bacteria"/>
</dbReference>
<evidence type="ECO:0008006" key="5">
    <source>
        <dbReference type="Google" id="ProtNLM"/>
    </source>
</evidence>
<proteinExistence type="predicted"/>
<dbReference type="EMBL" id="BAKI01000001">
    <property type="protein sequence ID" value="GAF35175.1"/>
    <property type="molecule type" value="Genomic_DNA"/>
</dbReference>
<evidence type="ECO:0000313" key="1">
    <source>
        <dbReference type="EMBL" id="GAF35175.1"/>
    </source>
</evidence>
<dbReference type="Pfam" id="PF15980">
    <property type="entry name" value="ComGF"/>
    <property type="match status" value="1"/>
</dbReference>
<organism evidence="1 3">
    <name type="scientific">Lentilactobacillus farraginis DSM 18382 = JCM 14108</name>
    <dbReference type="NCBI Taxonomy" id="1423743"/>
    <lineage>
        <taxon>Bacteria</taxon>
        <taxon>Bacillati</taxon>
        <taxon>Bacillota</taxon>
        <taxon>Bacilli</taxon>
        <taxon>Lactobacillales</taxon>
        <taxon>Lactobacillaceae</taxon>
        <taxon>Lentilactobacillus</taxon>
    </lineage>
</organism>
<dbReference type="InterPro" id="IPR016977">
    <property type="entry name" value="ComGF"/>
</dbReference>
<protein>
    <recommendedName>
        <fullName evidence="5">Competence protein ComGF</fullName>
    </recommendedName>
</protein>
<evidence type="ECO:0000313" key="2">
    <source>
        <dbReference type="EMBL" id="KRM10026.1"/>
    </source>
</evidence>
<name>X0Q9B9_9LACO</name>
<dbReference type="PATRIC" id="fig|1423743.5.peg.2268"/>
<reference evidence="1" key="1">
    <citation type="journal article" date="2014" name="Genome Announc.">
        <title>Draft Genome Sequences of Two Lactobacillus Strains, L. farraginis JCM 14108T and L. composti JCM 14202T, Isolated from Compost of Distilled Shochu Residue.</title>
        <authorList>
            <person name="Yuki M."/>
            <person name="Oshima K."/>
            <person name="Suda W."/>
            <person name="Kitahara M."/>
            <person name="Kitamura K."/>
            <person name="Iida T."/>
            <person name="Hattori M."/>
            <person name="Ohkuma M."/>
        </authorList>
    </citation>
    <scope>NUCLEOTIDE SEQUENCE [LARGE SCALE GENOMIC DNA]</scope>
    <source>
        <strain evidence="1">JCM 14108</strain>
    </source>
</reference>
<dbReference type="AlphaFoldDB" id="X0Q9B9"/>
<accession>X0Q9B9</accession>